<feature type="domain" description="N-acyl amino acid synthase FeeM catalytic core" evidence="1">
    <location>
        <begin position="17"/>
        <end position="167"/>
    </location>
</feature>
<reference evidence="2 3" key="1">
    <citation type="submission" date="2019-04" db="EMBL/GenBank/DDBJ databases">
        <authorList>
            <person name="Park S."/>
            <person name="Yoon J.-H."/>
        </authorList>
    </citation>
    <scope>NUCLEOTIDE SEQUENCE [LARGE SCALE GENOMIC DNA]</scope>
    <source>
        <strain evidence="2 3">HJM-18</strain>
    </source>
</reference>
<dbReference type="InterPro" id="IPR016181">
    <property type="entry name" value="Acyl_CoA_acyltransferase"/>
</dbReference>
<evidence type="ECO:0000313" key="3">
    <source>
        <dbReference type="Proteomes" id="UP000298325"/>
    </source>
</evidence>
<name>A0A4Z1CA11_9GAMM</name>
<dbReference type="EMBL" id="SRPF01000002">
    <property type="protein sequence ID" value="TGN40326.1"/>
    <property type="molecule type" value="Genomic_DNA"/>
</dbReference>
<organism evidence="2 3">
    <name type="scientific">Marinobacter confluentis</name>
    <dbReference type="NCBI Taxonomy" id="1697557"/>
    <lineage>
        <taxon>Bacteria</taxon>
        <taxon>Pseudomonadati</taxon>
        <taxon>Pseudomonadota</taxon>
        <taxon>Gammaproteobacteria</taxon>
        <taxon>Pseudomonadales</taxon>
        <taxon>Marinobacteraceae</taxon>
        <taxon>Marinobacter</taxon>
    </lineage>
</organism>
<proteinExistence type="predicted"/>
<dbReference type="SUPFAM" id="SSF55729">
    <property type="entry name" value="Acyl-CoA N-acyltransferases (Nat)"/>
    <property type="match status" value="1"/>
</dbReference>
<dbReference type="InterPro" id="IPR054597">
    <property type="entry name" value="FeeM_cat"/>
</dbReference>
<dbReference type="AlphaFoldDB" id="A0A4Z1CA11"/>
<dbReference type="GO" id="GO:0016740">
    <property type="term" value="F:transferase activity"/>
    <property type="evidence" value="ECO:0007669"/>
    <property type="project" value="UniProtKB-KW"/>
</dbReference>
<gene>
    <name evidence="2" type="ORF">E5Q11_08620</name>
</gene>
<sequence length="185" mass="21094">MVSEIKYDLSPEEIKSVYRLRYDVYVTELGYPQKHACHVTGTLPDPLDESGDLFAVFRNGLVIGTCLSNYTKSNNLEYYPSLYKMSRFAKSYKEHASVTTKLVVQKGFRNSSAAFQLALATYLKGLSDGVRYNFIDCDPKMVKFFHRLGYVVHLPEVNHPEFGSGIVMALELRNVERLMDARSPF</sequence>
<dbReference type="Proteomes" id="UP000298325">
    <property type="component" value="Unassembled WGS sequence"/>
</dbReference>
<evidence type="ECO:0000259" key="1">
    <source>
        <dbReference type="Pfam" id="PF21926"/>
    </source>
</evidence>
<evidence type="ECO:0000313" key="2">
    <source>
        <dbReference type="EMBL" id="TGN40326.1"/>
    </source>
</evidence>
<dbReference type="OrthoDB" id="5241243at2"/>
<protein>
    <submittedName>
        <fullName evidence="2">GNAT family N-acetyltransferase</fullName>
    </submittedName>
</protein>
<keyword evidence="3" id="KW-1185">Reference proteome</keyword>
<dbReference type="Gene3D" id="3.40.630.30">
    <property type="match status" value="1"/>
</dbReference>
<comment type="caution">
    <text evidence="2">The sequence shown here is derived from an EMBL/GenBank/DDBJ whole genome shotgun (WGS) entry which is preliminary data.</text>
</comment>
<dbReference type="RefSeq" id="WP_135802988.1">
    <property type="nucleotide sequence ID" value="NZ_SRPF01000002.1"/>
</dbReference>
<accession>A0A4Z1CA11</accession>
<dbReference type="Pfam" id="PF21926">
    <property type="entry name" value="FeeM"/>
    <property type="match status" value="1"/>
</dbReference>
<keyword evidence="2" id="KW-0808">Transferase</keyword>